<evidence type="ECO:0000256" key="4">
    <source>
        <dbReference type="ARBA" id="ARBA00022827"/>
    </source>
</evidence>
<dbReference type="EMBL" id="CP042807">
    <property type="protein sequence ID" value="QEE23406.1"/>
    <property type="molecule type" value="Genomic_DNA"/>
</dbReference>
<dbReference type="Gene3D" id="1.20.140.10">
    <property type="entry name" value="Butyryl-CoA Dehydrogenase, subunit A, domain 3"/>
    <property type="match status" value="1"/>
</dbReference>
<reference evidence="10 11" key="1">
    <citation type="submission" date="2019-08" db="EMBL/GenBank/DDBJ databases">
        <title>Complete genome sequence of Rhodanobacter glycinis strain T01E-68 isolated from tomato root.</title>
        <authorList>
            <person name="Weon H.-Y."/>
            <person name="Lee S.A."/>
        </authorList>
    </citation>
    <scope>NUCLEOTIDE SEQUENCE [LARGE SCALE GENOMIC DNA]</scope>
    <source>
        <strain evidence="10 11">T01E-68</strain>
    </source>
</reference>
<dbReference type="InterPro" id="IPR013786">
    <property type="entry name" value="AcylCoA_DH/ox_N"/>
</dbReference>
<dbReference type="Pfam" id="PF02771">
    <property type="entry name" value="Acyl-CoA_dh_N"/>
    <property type="match status" value="1"/>
</dbReference>
<dbReference type="KEGG" id="rgl:CS053_02010"/>
<evidence type="ECO:0000256" key="3">
    <source>
        <dbReference type="ARBA" id="ARBA00022630"/>
    </source>
</evidence>
<keyword evidence="5 6" id="KW-0560">Oxidoreductase</keyword>
<dbReference type="InterPro" id="IPR009100">
    <property type="entry name" value="AcylCoA_DH/oxidase_NM_dom_sf"/>
</dbReference>
<dbReference type="CDD" id="cd00567">
    <property type="entry name" value="ACAD"/>
    <property type="match status" value="1"/>
</dbReference>
<dbReference type="SUPFAM" id="SSF56645">
    <property type="entry name" value="Acyl-CoA dehydrogenase NM domain-like"/>
    <property type="match status" value="1"/>
</dbReference>
<dbReference type="InterPro" id="IPR046373">
    <property type="entry name" value="Acyl-CoA_Oxase/DH_mid-dom_sf"/>
</dbReference>
<evidence type="ECO:0000259" key="8">
    <source>
        <dbReference type="Pfam" id="PF02770"/>
    </source>
</evidence>
<evidence type="ECO:0000256" key="5">
    <source>
        <dbReference type="ARBA" id="ARBA00023002"/>
    </source>
</evidence>
<evidence type="ECO:0000313" key="10">
    <source>
        <dbReference type="EMBL" id="QEE23406.1"/>
    </source>
</evidence>
<dbReference type="Gene3D" id="2.40.110.10">
    <property type="entry name" value="Butyryl-CoA Dehydrogenase, subunit A, domain 2"/>
    <property type="match status" value="1"/>
</dbReference>
<evidence type="ECO:0000256" key="1">
    <source>
        <dbReference type="ARBA" id="ARBA00001974"/>
    </source>
</evidence>
<accession>A0A5B9DZL4</accession>
<dbReference type="PANTHER" id="PTHR43884:SF20">
    <property type="entry name" value="ACYL-COA DEHYDROGENASE FADE28"/>
    <property type="match status" value="1"/>
</dbReference>
<dbReference type="Gene3D" id="1.10.540.10">
    <property type="entry name" value="Acyl-CoA dehydrogenase/oxidase, N-terminal domain"/>
    <property type="match status" value="1"/>
</dbReference>
<keyword evidence="3 6" id="KW-0285">Flavoprotein</keyword>
<evidence type="ECO:0000259" key="7">
    <source>
        <dbReference type="Pfam" id="PF00441"/>
    </source>
</evidence>
<protein>
    <submittedName>
        <fullName evidence="10">Acyl-CoA dehydrogenase</fullName>
    </submittedName>
</protein>
<evidence type="ECO:0000313" key="11">
    <source>
        <dbReference type="Proteomes" id="UP000321807"/>
    </source>
</evidence>
<dbReference type="InterPro" id="IPR006091">
    <property type="entry name" value="Acyl-CoA_Oxase/DH_mid-dom"/>
</dbReference>
<dbReference type="GO" id="GO:0003995">
    <property type="term" value="F:acyl-CoA dehydrogenase activity"/>
    <property type="evidence" value="ECO:0007669"/>
    <property type="project" value="TreeGrafter"/>
</dbReference>
<dbReference type="RefSeq" id="WP_147626163.1">
    <property type="nucleotide sequence ID" value="NZ_CP042807.1"/>
</dbReference>
<feature type="domain" description="Acyl-CoA dehydrogenase/oxidase N-terminal" evidence="9">
    <location>
        <begin position="6"/>
        <end position="119"/>
    </location>
</feature>
<dbReference type="InterPro" id="IPR036250">
    <property type="entry name" value="AcylCo_DH-like_C"/>
</dbReference>
<gene>
    <name evidence="10" type="ORF">CS053_02010</name>
</gene>
<proteinExistence type="inferred from homology"/>
<organism evidence="10 11">
    <name type="scientific">Rhodanobacter glycinis</name>
    <dbReference type="NCBI Taxonomy" id="582702"/>
    <lineage>
        <taxon>Bacteria</taxon>
        <taxon>Pseudomonadati</taxon>
        <taxon>Pseudomonadota</taxon>
        <taxon>Gammaproteobacteria</taxon>
        <taxon>Lysobacterales</taxon>
        <taxon>Rhodanobacteraceae</taxon>
        <taxon>Rhodanobacter</taxon>
    </lineage>
</organism>
<comment type="cofactor">
    <cofactor evidence="1 6">
        <name>FAD</name>
        <dbReference type="ChEBI" id="CHEBI:57692"/>
    </cofactor>
</comment>
<evidence type="ECO:0000256" key="2">
    <source>
        <dbReference type="ARBA" id="ARBA00009347"/>
    </source>
</evidence>
<feature type="domain" description="Acyl-CoA oxidase/dehydrogenase middle" evidence="8">
    <location>
        <begin position="128"/>
        <end position="203"/>
    </location>
</feature>
<dbReference type="Pfam" id="PF00441">
    <property type="entry name" value="Acyl-CoA_dh_1"/>
    <property type="match status" value="1"/>
</dbReference>
<feature type="domain" description="Acyl-CoA dehydrogenase/oxidase C-terminal" evidence="7">
    <location>
        <begin position="231"/>
        <end position="375"/>
    </location>
</feature>
<keyword evidence="4 6" id="KW-0274">FAD</keyword>
<dbReference type="InterPro" id="IPR009075">
    <property type="entry name" value="AcylCo_DH/oxidase_C"/>
</dbReference>
<dbReference type="InterPro" id="IPR037069">
    <property type="entry name" value="AcylCoA_DH/ox_N_sf"/>
</dbReference>
<dbReference type="PANTHER" id="PTHR43884">
    <property type="entry name" value="ACYL-COA DEHYDROGENASE"/>
    <property type="match status" value="1"/>
</dbReference>
<dbReference type="SUPFAM" id="SSF47203">
    <property type="entry name" value="Acyl-CoA dehydrogenase C-terminal domain-like"/>
    <property type="match status" value="1"/>
</dbReference>
<name>A0A5B9DZL4_9GAMM</name>
<dbReference type="AlphaFoldDB" id="A0A5B9DZL4"/>
<evidence type="ECO:0000259" key="9">
    <source>
        <dbReference type="Pfam" id="PF02771"/>
    </source>
</evidence>
<dbReference type="GO" id="GO:0050660">
    <property type="term" value="F:flavin adenine dinucleotide binding"/>
    <property type="evidence" value="ECO:0007669"/>
    <property type="project" value="InterPro"/>
</dbReference>
<dbReference type="Pfam" id="PF02770">
    <property type="entry name" value="Acyl-CoA_dh_M"/>
    <property type="match status" value="1"/>
</dbReference>
<sequence length="379" mass="41057">MSMLLNEEQGQLRESAREFLAERSPVALQRALRDRGEALGFEPALWREVIELGWTAAVFPEDCGGLDFGWKGLVSVFEYSGRTLAALPLLSSVVLGGGVLLGLGDEAQRNRFLPGIIDGGGRFALALEEGGRHDPLNTRATARRDGDDWVLDGEKWFVIDGVGAQQLLVLARSEGNPGEAQGLSLFIVDAALPGVGVTGMRMVDARNSARVSLAQVRVSKDALLGKAGDAWAALDNVLDRARACLAAEALGLVREAFERTVAYLKERVQFDVPIGSFQALQHRVARLYCEVELLESCVRAAFEAIDAGDPELPQLASLAKARASDLCAQVLNEAVQLHGGIGVTDEFDLGLFVKRARMIQQTMGDGAFHRERYARLRGF</sequence>
<dbReference type="Proteomes" id="UP000321807">
    <property type="component" value="Chromosome"/>
</dbReference>
<comment type="similarity">
    <text evidence="2 6">Belongs to the acyl-CoA dehydrogenase family.</text>
</comment>
<evidence type="ECO:0000256" key="6">
    <source>
        <dbReference type="RuleBase" id="RU362125"/>
    </source>
</evidence>